<comment type="caution">
    <text evidence="9">Lacks conserved residue(s) required for the propagation of feature annotation.</text>
</comment>
<evidence type="ECO:0000256" key="9">
    <source>
        <dbReference type="HAMAP-Rule" id="MF_00020"/>
    </source>
</evidence>
<feature type="site" description="Transition state stabilizer" evidence="9">
    <location>
        <position position="193"/>
    </location>
</feature>
<feature type="binding site" evidence="9">
    <location>
        <position position="23"/>
    </location>
    <ligand>
        <name>Mg(2+)</name>
        <dbReference type="ChEBI" id="CHEBI:18420"/>
    </ligand>
</feature>
<evidence type="ECO:0000313" key="12">
    <source>
        <dbReference type="Proteomes" id="UP000672602"/>
    </source>
</evidence>
<gene>
    <name evidence="9" type="primary">ackA</name>
    <name evidence="11" type="ORF">KAJ83_07150</name>
</gene>
<dbReference type="AlphaFoldDB" id="A0A8J7S4U8"/>
<evidence type="ECO:0000256" key="3">
    <source>
        <dbReference type="ARBA" id="ARBA00022679"/>
    </source>
</evidence>
<evidence type="ECO:0000256" key="1">
    <source>
        <dbReference type="ARBA" id="ARBA00008748"/>
    </source>
</evidence>
<evidence type="ECO:0000256" key="4">
    <source>
        <dbReference type="ARBA" id="ARBA00022723"/>
    </source>
</evidence>
<feature type="binding site" evidence="9">
    <location>
        <position position="391"/>
    </location>
    <ligand>
        <name>Mg(2+)</name>
        <dbReference type="ChEBI" id="CHEBI:18420"/>
    </ligand>
</feature>
<dbReference type="PRINTS" id="PR00471">
    <property type="entry name" value="ACETATEKNASE"/>
</dbReference>
<dbReference type="PANTHER" id="PTHR21060">
    <property type="entry name" value="ACETATE KINASE"/>
    <property type="match status" value="1"/>
</dbReference>
<name>A0A8J7S4U8_9PROT</name>
<evidence type="ECO:0000256" key="8">
    <source>
        <dbReference type="ARBA" id="ARBA00022842"/>
    </source>
</evidence>
<dbReference type="NCBIfam" id="TIGR00016">
    <property type="entry name" value="ackA"/>
    <property type="match status" value="1"/>
</dbReference>
<evidence type="ECO:0000313" key="11">
    <source>
        <dbReference type="EMBL" id="MBP5856779.1"/>
    </source>
</evidence>
<keyword evidence="3 9" id="KW-0808">Transferase</keyword>
<feature type="binding site" evidence="9">
    <location>
        <begin position="340"/>
        <end position="344"/>
    </location>
    <ligand>
        <name>ATP</name>
        <dbReference type="ChEBI" id="CHEBI:30616"/>
    </ligand>
</feature>
<reference evidence="11" key="1">
    <citation type="submission" date="2021-04" db="EMBL/GenBank/DDBJ databases">
        <authorList>
            <person name="Zhang D.-C."/>
        </authorList>
    </citation>
    <scope>NUCLEOTIDE SEQUENCE</scope>
    <source>
        <strain evidence="11">CGMCC 1.15697</strain>
    </source>
</reference>
<dbReference type="Gene3D" id="3.30.420.40">
    <property type="match status" value="2"/>
</dbReference>
<keyword evidence="4 9" id="KW-0479">Metal-binding</keyword>
<proteinExistence type="inferred from homology"/>
<feature type="active site" description="Proton donor/acceptor" evidence="9">
    <location>
        <position position="162"/>
    </location>
</feature>
<dbReference type="InterPro" id="IPR000890">
    <property type="entry name" value="Aliphatic_acid_kin_short-chain"/>
</dbReference>
<dbReference type="HAMAP" id="MF_00020">
    <property type="entry name" value="Acetate_kinase"/>
    <property type="match status" value="1"/>
</dbReference>
<dbReference type="PROSITE" id="PS01075">
    <property type="entry name" value="ACETATE_KINASE_1"/>
    <property type="match status" value="1"/>
</dbReference>
<keyword evidence="2 9" id="KW-0963">Cytoplasm</keyword>
<keyword evidence="7 9" id="KW-0067">ATP-binding</keyword>
<dbReference type="RefSeq" id="WP_210681372.1">
    <property type="nucleotide sequence ID" value="NZ_JAGMWN010000003.1"/>
</dbReference>
<comment type="caution">
    <text evidence="11">The sequence shown here is derived from an EMBL/GenBank/DDBJ whole genome shotgun (WGS) entry which is preliminary data.</text>
</comment>
<feature type="binding site" evidence="9">
    <location>
        <begin position="220"/>
        <end position="224"/>
    </location>
    <ligand>
        <name>ATP</name>
        <dbReference type="ChEBI" id="CHEBI:30616"/>
    </ligand>
</feature>
<keyword evidence="8 9" id="KW-0460">Magnesium</keyword>
<dbReference type="GO" id="GO:0008776">
    <property type="term" value="F:acetate kinase activity"/>
    <property type="evidence" value="ECO:0007669"/>
    <property type="project" value="UniProtKB-UniRule"/>
</dbReference>
<dbReference type="Proteomes" id="UP000672602">
    <property type="component" value="Unassembled WGS sequence"/>
</dbReference>
<evidence type="ECO:0000256" key="7">
    <source>
        <dbReference type="ARBA" id="ARBA00022840"/>
    </source>
</evidence>
<feature type="binding site" evidence="9">
    <location>
        <position position="30"/>
    </location>
    <ligand>
        <name>ATP</name>
        <dbReference type="ChEBI" id="CHEBI:30616"/>
    </ligand>
</feature>
<dbReference type="InterPro" id="IPR043129">
    <property type="entry name" value="ATPase_NBD"/>
</dbReference>
<dbReference type="InterPro" id="IPR023865">
    <property type="entry name" value="Aliphatic_acid_kinase_CS"/>
</dbReference>
<comment type="similarity">
    <text evidence="1 9 10">Belongs to the acetokinase family.</text>
</comment>
<keyword evidence="12" id="KW-1185">Reference proteome</keyword>
<dbReference type="GO" id="GO:0000287">
    <property type="term" value="F:magnesium ion binding"/>
    <property type="evidence" value="ECO:0007669"/>
    <property type="project" value="UniProtKB-UniRule"/>
</dbReference>
<dbReference type="InterPro" id="IPR004372">
    <property type="entry name" value="Ac/propionate_kinase"/>
</dbReference>
<dbReference type="Pfam" id="PF00871">
    <property type="entry name" value="Acetate_kinase"/>
    <property type="match status" value="1"/>
</dbReference>
<comment type="catalytic activity">
    <reaction evidence="9">
        <text>acetate + ATP = acetyl phosphate + ADP</text>
        <dbReference type="Rhea" id="RHEA:11352"/>
        <dbReference type="ChEBI" id="CHEBI:22191"/>
        <dbReference type="ChEBI" id="CHEBI:30089"/>
        <dbReference type="ChEBI" id="CHEBI:30616"/>
        <dbReference type="ChEBI" id="CHEBI:456216"/>
        <dbReference type="EC" id="2.7.2.1"/>
    </reaction>
</comment>
<comment type="function">
    <text evidence="9">Catalyzes the formation of acetyl phosphate from acetate and ATP. Can also catalyze the reverse reaction.</text>
</comment>
<feature type="binding site" evidence="9">
    <location>
        <position position="105"/>
    </location>
    <ligand>
        <name>substrate</name>
    </ligand>
</feature>
<dbReference type="UniPathway" id="UPA00340">
    <property type="reaction ID" value="UER00458"/>
</dbReference>
<dbReference type="GO" id="GO:0005524">
    <property type="term" value="F:ATP binding"/>
    <property type="evidence" value="ECO:0007669"/>
    <property type="project" value="UniProtKB-KW"/>
</dbReference>
<keyword evidence="6 9" id="KW-0418">Kinase</keyword>
<organism evidence="11 12">
    <name type="scientific">Marivibrio halodurans</name>
    <dbReference type="NCBI Taxonomy" id="2039722"/>
    <lineage>
        <taxon>Bacteria</taxon>
        <taxon>Pseudomonadati</taxon>
        <taxon>Pseudomonadota</taxon>
        <taxon>Alphaproteobacteria</taxon>
        <taxon>Rhodospirillales</taxon>
        <taxon>Rhodospirillaceae</taxon>
        <taxon>Marivibrio</taxon>
    </lineage>
</organism>
<accession>A0A8J7S4U8</accession>
<evidence type="ECO:0000256" key="5">
    <source>
        <dbReference type="ARBA" id="ARBA00022741"/>
    </source>
</evidence>
<evidence type="ECO:0000256" key="10">
    <source>
        <dbReference type="RuleBase" id="RU003835"/>
    </source>
</evidence>
<dbReference type="GO" id="GO:0006085">
    <property type="term" value="P:acetyl-CoA biosynthetic process"/>
    <property type="evidence" value="ECO:0007669"/>
    <property type="project" value="UniProtKB-UniRule"/>
</dbReference>
<keyword evidence="5 9" id="KW-0547">Nucleotide-binding</keyword>
<protein>
    <recommendedName>
        <fullName evidence="9">Acetate kinase</fullName>
        <ecNumber evidence="9">2.7.2.1</ecNumber>
    </recommendedName>
    <alternativeName>
        <fullName evidence="9">Acetokinase</fullName>
    </alternativeName>
</protein>
<dbReference type="EMBL" id="JAGMWN010000003">
    <property type="protein sequence ID" value="MBP5856779.1"/>
    <property type="molecule type" value="Genomic_DNA"/>
</dbReference>
<evidence type="ECO:0000256" key="2">
    <source>
        <dbReference type="ARBA" id="ARBA00022490"/>
    </source>
</evidence>
<comment type="subcellular location">
    <subcellularLocation>
        <location evidence="9">Cytoplasm</location>
    </subcellularLocation>
</comment>
<dbReference type="EC" id="2.7.2.1" evidence="9"/>
<dbReference type="PANTHER" id="PTHR21060:SF21">
    <property type="entry name" value="ACETATE KINASE"/>
    <property type="match status" value="1"/>
</dbReference>
<comment type="cofactor">
    <cofactor evidence="9">
        <name>Mg(2+)</name>
        <dbReference type="ChEBI" id="CHEBI:18420"/>
    </cofactor>
    <cofactor evidence="9">
        <name>Mn(2+)</name>
        <dbReference type="ChEBI" id="CHEBI:29035"/>
    </cofactor>
    <text evidence="9">Mg(2+). Can also accept Mn(2+).</text>
</comment>
<dbReference type="GO" id="GO:0006083">
    <property type="term" value="P:acetate metabolic process"/>
    <property type="evidence" value="ECO:0007669"/>
    <property type="project" value="TreeGrafter"/>
</dbReference>
<dbReference type="GO" id="GO:0005829">
    <property type="term" value="C:cytosol"/>
    <property type="evidence" value="ECO:0007669"/>
    <property type="project" value="TreeGrafter"/>
</dbReference>
<evidence type="ECO:0000256" key="6">
    <source>
        <dbReference type="ARBA" id="ARBA00022777"/>
    </source>
</evidence>
<comment type="subunit">
    <text evidence="9">Homodimer.</text>
</comment>
<sequence>MSDDGPVGKGASVTAGEGVLVLNAGSSSIKFALYRASDLSVAAEGQVAGLTGGDAHFAARLGDGAAKVDEVLGPAGHREALARVIGWLSGQDAGRLPGISAAGHRIVHGGGVFAAPERVNDALLERLRAFIPLAPRHQPHNIAGIEAMATLAPELPQVGCFDTAFHAAMPEVRTRLPVPDRFHRAGLRRYGFHGLSYQSIVDRFERMTGTGLPERLVVAHLGAGASLAGVRAGRGVYTTMGFSPLDGLMMATRPGRLDPGALLHLMREEGLDAARLERLLYDECGLLGVSDESADMKSLMESGTAGARVALDLYLDRLVQEIASAAAALDGIDALVFTGGVGENAVGLRAEALERLAWMGFRLDPAANAGHGPCITRDGGGPAAYRVPTDEQWVIAEACRTVLREGALEKS</sequence>
<dbReference type="PIRSF" id="PIRSF000722">
    <property type="entry name" value="Acetate_prop_kin"/>
    <property type="match status" value="1"/>
</dbReference>
<dbReference type="SUPFAM" id="SSF53067">
    <property type="entry name" value="Actin-like ATPase domain"/>
    <property type="match status" value="2"/>
</dbReference>
<comment type="pathway">
    <text evidence="9">Metabolic intermediate biosynthesis; acetyl-CoA biosynthesis; acetyl-CoA from acetate: step 1/2.</text>
</comment>
<feature type="site" description="Transition state stabilizer" evidence="9">
    <location>
        <position position="253"/>
    </location>
</feature>